<evidence type="ECO:0000256" key="3">
    <source>
        <dbReference type="ARBA" id="ARBA00022989"/>
    </source>
</evidence>
<dbReference type="AlphaFoldDB" id="A0A0A0BRU0"/>
<dbReference type="InterPro" id="IPR043203">
    <property type="entry name" value="VGCC_Ca_Na"/>
</dbReference>
<dbReference type="Pfam" id="PF00520">
    <property type="entry name" value="Ion_trans"/>
    <property type="match status" value="1"/>
</dbReference>
<keyword evidence="2 5" id="KW-0812">Transmembrane</keyword>
<protein>
    <submittedName>
        <fullName evidence="7">Voltage-gated sodium channel</fullName>
    </submittedName>
</protein>
<sequence>MNEDDTLVLRRAGVGGWRLALAEWVEAAPVQRFIVGVILLNAVLLGLETSPAAMDAAGAWISVLDDACLGVFVVELALKIAAYGRHFFRSGWRIFDLLVVGIALVPGAGPWAVLRALRVLRVLRLLTVVPSLRRVVAAFLHAIPGLMGVVAVMGIFFYTAAVLATQLFGQTFPDWFGGIGRSLYSLFQIMTLESWSMGIVRPVMEVHPGAWAFFVPFIMIATFTILNLFIGIIVSTMQELAVEAPRMTPADAMASDSPTAAPQAQEGHAPEVLEALERLEAQVRELRGHLGR</sequence>
<accession>A0A0A0BRU0</accession>
<feature type="transmembrane region" description="Helical" evidence="5">
    <location>
        <begin position="135"/>
        <end position="158"/>
    </location>
</feature>
<evidence type="ECO:0000313" key="8">
    <source>
        <dbReference type="Proteomes" id="UP000054314"/>
    </source>
</evidence>
<comment type="caution">
    <text evidence="7">The sequence shown here is derived from an EMBL/GenBank/DDBJ whole genome shotgun (WGS) entry which is preliminary data.</text>
</comment>
<dbReference type="InterPro" id="IPR027359">
    <property type="entry name" value="Volt_channel_dom_sf"/>
</dbReference>
<evidence type="ECO:0000256" key="2">
    <source>
        <dbReference type="ARBA" id="ARBA00022692"/>
    </source>
</evidence>
<feature type="transmembrane region" description="Helical" evidence="5">
    <location>
        <begin position="30"/>
        <end position="47"/>
    </location>
</feature>
<gene>
    <name evidence="7" type="ORF">N869_04395</name>
</gene>
<dbReference type="PANTHER" id="PTHR10037">
    <property type="entry name" value="VOLTAGE-GATED CATION CHANNEL CALCIUM AND SODIUM"/>
    <property type="match status" value="1"/>
</dbReference>
<keyword evidence="8" id="KW-1185">Reference proteome</keyword>
<feature type="transmembrane region" description="Helical" evidence="5">
    <location>
        <begin position="59"/>
        <end position="82"/>
    </location>
</feature>
<feature type="transmembrane region" description="Helical" evidence="5">
    <location>
        <begin position="211"/>
        <end position="237"/>
    </location>
</feature>
<comment type="subcellular location">
    <subcellularLocation>
        <location evidence="1">Membrane</location>
        <topology evidence="1">Multi-pass membrane protein</topology>
    </subcellularLocation>
</comment>
<dbReference type="Proteomes" id="UP000054314">
    <property type="component" value="Unassembled WGS sequence"/>
</dbReference>
<evidence type="ECO:0000313" key="7">
    <source>
        <dbReference type="EMBL" id="KGM10671.1"/>
    </source>
</evidence>
<feature type="domain" description="Ion transport" evidence="6">
    <location>
        <begin position="31"/>
        <end position="241"/>
    </location>
</feature>
<dbReference type="Gene3D" id="1.10.287.70">
    <property type="match status" value="1"/>
</dbReference>
<feature type="transmembrane region" description="Helical" evidence="5">
    <location>
        <begin position="94"/>
        <end position="114"/>
    </location>
</feature>
<evidence type="ECO:0000256" key="5">
    <source>
        <dbReference type="SAM" id="Phobius"/>
    </source>
</evidence>
<dbReference type="RefSeq" id="WP_084136990.1">
    <property type="nucleotide sequence ID" value="NZ_AXCZ01000136.1"/>
</dbReference>
<proteinExistence type="predicted"/>
<evidence type="ECO:0000256" key="1">
    <source>
        <dbReference type="ARBA" id="ARBA00004141"/>
    </source>
</evidence>
<evidence type="ECO:0000256" key="4">
    <source>
        <dbReference type="ARBA" id="ARBA00023136"/>
    </source>
</evidence>
<name>A0A0A0BRU0_9CELL</name>
<dbReference type="OrthoDB" id="5297065at2"/>
<dbReference type="GO" id="GO:0001518">
    <property type="term" value="C:voltage-gated sodium channel complex"/>
    <property type="evidence" value="ECO:0007669"/>
    <property type="project" value="TreeGrafter"/>
</dbReference>
<keyword evidence="7" id="KW-0407">Ion channel</keyword>
<dbReference type="InterPro" id="IPR005821">
    <property type="entry name" value="Ion_trans_dom"/>
</dbReference>
<keyword evidence="7" id="KW-0813">Transport</keyword>
<organism evidence="7 8">
    <name type="scientific">Cellulomonas bogoriensis 69B4 = DSM 16987</name>
    <dbReference type="NCBI Taxonomy" id="1386082"/>
    <lineage>
        <taxon>Bacteria</taxon>
        <taxon>Bacillati</taxon>
        <taxon>Actinomycetota</taxon>
        <taxon>Actinomycetes</taxon>
        <taxon>Micrococcales</taxon>
        <taxon>Cellulomonadaceae</taxon>
        <taxon>Cellulomonas</taxon>
    </lineage>
</organism>
<dbReference type="EMBL" id="AXCZ01000136">
    <property type="protein sequence ID" value="KGM10671.1"/>
    <property type="molecule type" value="Genomic_DNA"/>
</dbReference>
<keyword evidence="7" id="KW-0406">Ion transport</keyword>
<keyword evidence="3 5" id="KW-1133">Transmembrane helix</keyword>
<dbReference type="SUPFAM" id="SSF81324">
    <property type="entry name" value="Voltage-gated potassium channels"/>
    <property type="match status" value="1"/>
</dbReference>
<dbReference type="PANTHER" id="PTHR10037:SF62">
    <property type="entry name" value="SODIUM CHANNEL PROTEIN 60E"/>
    <property type="match status" value="1"/>
</dbReference>
<dbReference type="Gene3D" id="1.20.120.350">
    <property type="entry name" value="Voltage-gated potassium channels. Chain C"/>
    <property type="match status" value="1"/>
</dbReference>
<dbReference type="GO" id="GO:0005248">
    <property type="term" value="F:voltage-gated sodium channel activity"/>
    <property type="evidence" value="ECO:0007669"/>
    <property type="project" value="TreeGrafter"/>
</dbReference>
<evidence type="ECO:0000259" key="6">
    <source>
        <dbReference type="Pfam" id="PF00520"/>
    </source>
</evidence>
<reference evidence="7 8" key="1">
    <citation type="submission" date="2013-08" db="EMBL/GenBank/DDBJ databases">
        <title>Genome sequencing of Cellulomonas bogoriensis 69B4.</title>
        <authorList>
            <person name="Chen F."/>
            <person name="Li Y."/>
            <person name="Wang G."/>
        </authorList>
    </citation>
    <scope>NUCLEOTIDE SEQUENCE [LARGE SCALE GENOMIC DNA]</scope>
    <source>
        <strain evidence="7 8">69B4</strain>
    </source>
</reference>
<keyword evidence="4 5" id="KW-0472">Membrane</keyword>